<evidence type="ECO:0000256" key="1">
    <source>
        <dbReference type="ARBA" id="ARBA00004651"/>
    </source>
</evidence>
<evidence type="ECO:0000256" key="3">
    <source>
        <dbReference type="ARBA" id="ARBA00022475"/>
    </source>
</evidence>
<feature type="region of interest" description="Disordered" evidence="10">
    <location>
        <begin position="401"/>
        <end position="420"/>
    </location>
</feature>
<keyword evidence="7" id="KW-0406">Ion transport</keyword>
<sequence>MDPSKRFKDATDSPMRSLSSFKDEIPGGEFPPPKSDGEDANKSFREFLDSIINSAPFHITMLLLMFGHCFLLTAEVLLAVRETTGGSDDSIINALASTCLAFLSFFVLEVTLRVFSTGCRIFKRRLEVFDILVVVTTFILDVVVFAANIKYDWCRALSYLILLRCWRFYGIYYAEVKRIHNDMRTDIEMAKYGRRQAETQADALQSERDAQLKEIFHLREFLHQHSLDPDSKMPDCVQSHSPNRNQPGYSRTVSIDRAETMREETRLYPAYSEESAISSIVDAKQNAMPPHRHLSTDSNPNETFEDRDESYIEENESEIVIQEQKEQSRDNKSSEFETQRQQSGDGEGELSEYESAQEDEDESKEERGKPDEENNLEQEDSEILEINKEYDLKDSVLLERETGERTAVGGDPSFSDDEEELGIDNLGFEDDGVFQEKNPATEMKENFQDSPSKQSIISSDGVSRNELVSVTEDVVKWNSNDVVVKYLISNYLNPSFLYSEVCDRLQGAAPSYKQYHLRRKGWIPFMQTDY</sequence>
<feature type="region of interest" description="Disordered" evidence="10">
    <location>
        <begin position="286"/>
        <end position="388"/>
    </location>
</feature>
<dbReference type="Proteomes" id="UP001152320">
    <property type="component" value="Chromosome 14"/>
</dbReference>
<keyword evidence="6 11" id="KW-1133">Transmembrane helix</keyword>
<dbReference type="GO" id="GO:0030171">
    <property type="term" value="F:voltage-gated proton channel activity"/>
    <property type="evidence" value="ECO:0007669"/>
    <property type="project" value="InterPro"/>
</dbReference>
<evidence type="ECO:0000256" key="2">
    <source>
        <dbReference type="ARBA" id="ARBA00022448"/>
    </source>
</evidence>
<accession>A0A9Q1BM48</accession>
<dbReference type="Gene3D" id="1.20.120.350">
    <property type="entry name" value="Voltage-gated potassium channels. Chain C"/>
    <property type="match status" value="1"/>
</dbReference>
<keyword evidence="9" id="KW-0407">Ion channel</keyword>
<evidence type="ECO:0000256" key="8">
    <source>
        <dbReference type="ARBA" id="ARBA00023136"/>
    </source>
</evidence>
<dbReference type="AlphaFoldDB" id="A0A9Q1BM48"/>
<feature type="compositionally biased region" description="Acidic residues" evidence="10">
    <location>
        <begin position="373"/>
        <end position="383"/>
    </location>
</feature>
<comment type="caution">
    <text evidence="12">The sequence shown here is derived from an EMBL/GenBank/DDBJ whole genome shotgun (WGS) entry which is preliminary data.</text>
</comment>
<dbReference type="InterPro" id="IPR031846">
    <property type="entry name" value="Hvcn1"/>
</dbReference>
<dbReference type="SUPFAM" id="SSF81324">
    <property type="entry name" value="Voltage-gated potassium channels"/>
    <property type="match status" value="1"/>
</dbReference>
<feature type="transmembrane region" description="Helical" evidence="11">
    <location>
        <begin position="128"/>
        <end position="150"/>
    </location>
</feature>
<evidence type="ECO:0000256" key="9">
    <source>
        <dbReference type="ARBA" id="ARBA00023303"/>
    </source>
</evidence>
<feature type="region of interest" description="Disordered" evidence="10">
    <location>
        <begin position="1"/>
        <end position="38"/>
    </location>
</feature>
<gene>
    <name evidence="12" type="ORF">HOLleu_28545</name>
</gene>
<evidence type="ECO:0000256" key="11">
    <source>
        <dbReference type="SAM" id="Phobius"/>
    </source>
</evidence>
<feature type="region of interest" description="Disordered" evidence="10">
    <location>
        <begin position="230"/>
        <end position="258"/>
    </location>
</feature>
<evidence type="ECO:0000313" key="12">
    <source>
        <dbReference type="EMBL" id="KAJ8029207.1"/>
    </source>
</evidence>
<dbReference type="PANTHER" id="PTHR46480:SF1">
    <property type="entry name" value="VOLTAGE-GATED HYDROGEN CHANNEL 1"/>
    <property type="match status" value="1"/>
</dbReference>
<keyword evidence="5" id="KW-0851">Voltage-gated channel</keyword>
<proteinExistence type="predicted"/>
<keyword evidence="2" id="KW-0813">Transport</keyword>
<feature type="compositionally biased region" description="Polar residues" evidence="10">
    <location>
        <begin position="238"/>
        <end position="253"/>
    </location>
</feature>
<dbReference type="EMBL" id="JAIZAY010000014">
    <property type="protein sequence ID" value="KAJ8029207.1"/>
    <property type="molecule type" value="Genomic_DNA"/>
</dbReference>
<dbReference type="InterPro" id="IPR027359">
    <property type="entry name" value="Volt_channel_dom_sf"/>
</dbReference>
<feature type="compositionally biased region" description="Basic and acidic residues" evidence="10">
    <location>
        <begin position="323"/>
        <end position="338"/>
    </location>
</feature>
<feature type="compositionally biased region" description="Acidic residues" evidence="10">
    <location>
        <begin position="346"/>
        <end position="363"/>
    </location>
</feature>
<keyword evidence="13" id="KW-1185">Reference proteome</keyword>
<dbReference type="PANTHER" id="PTHR46480">
    <property type="entry name" value="F20B24.22"/>
    <property type="match status" value="1"/>
</dbReference>
<evidence type="ECO:0000256" key="5">
    <source>
        <dbReference type="ARBA" id="ARBA00022882"/>
    </source>
</evidence>
<keyword evidence="3" id="KW-1003">Cell membrane</keyword>
<evidence type="ECO:0000313" key="13">
    <source>
        <dbReference type="Proteomes" id="UP001152320"/>
    </source>
</evidence>
<evidence type="ECO:0000256" key="7">
    <source>
        <dbReference type="ARBA" id="ARBA00023065"/>
    </source>
</evidence>
<organism evidence="12 13">
    <name type="scientific">Holothuria leucospilota</name>
    <name type="common">Black long sea cucumber</name>
    <name type="synonym">Mertensiothuria leucospilota</name>
    <dbReference type="NCBI Taxonomy" id="206669"/>
    <lineage>
        <taxon>Eukaryota</taxon>
        <taxon>Metazoa</taxon>
        <taxon>Echinodermata</taxon>
        <taxon>Eleutherozoa</taxon>
        <taxon>Echinozoa</taxon>
        <taxon>Holothuroidea</taxon>
        <taxon>Aspidochirotacea</taxon>
        <taxon>Aspidochirotida</taxon>
        <taxon>Holothuriidae</taxon>
        <taxon>Holothuria</taxon>
    </lineage>
</organism>
<evidence type="ECO:0000256" key="4">
    <source>
        <dbReference type="ARBA" id="ARBA00022692"/>
    </source>
</evidence>
<keyword evidence="4 11" id="KW-0812">Transmembrane</keyword>
<dbReference type="GO" id="GO:0034702">
    <property type="term" value="C:monoatomic ion channel complex"/>
    <property type="evidence" value="ECO:0007669"/>
    <property type="project" value="UniProtKB-KW"/>
</dbReference>
<protein>
    <submittedName>
        <fullName evidence="12">Voltage-gated hydrogen channel 1</fullName>
    </submittedName>
</protein>
<dbReference type="GO" id="GO:0005886">
    <property type="term" value="C:plasma membrane"/>
    <property type="evidence" value="ECO:0007669"/>
    <property type="project" value="UniProtKB-SubCell"/>
</dbReference>
<feature type="compositionally biased region" description="Acidic residues" evidence="10">
    <location>
        <begin position="303"/>
        <end position="317"/>
    </location>
</feature>
<reference evidence="12" key="1">
    <citation type="submission" date="2021-10" db="EMBL/GenBank/DDBJ databases">
        <title>Tropical sea cucumber genome reveals ecological adaptation and Cuvierian tubules defense mechanism.</title>
        <authorList>
            <person name="Chen T."/>
        </authorList>
    </citation>
    <scope>NUCLEOTIDE SEQUENCE</scope>
    <source>
        <strain evidence="12">Nanhai2018</strain>
        <tissue evidence="12">Muscle</tissue>
    </source>
</reference>
<feature type="compositionally biased region" description="Basic and acidic residues" evidence="10">
    <location>
        <begin position="1"/>
        <end position="11"/>
    </location>
</feature>
<feature type="transmembrane region" description="Helical" evidence="11">
    <location>
        <begin position="55"/>
        <end position="79"/>
    </location>
</feature>
<feature type="transmembrane region" description="Helical" evidence="11">
    <location>
        <begin position="91"/>
        <end position="116"/>
    </location>
</feature>
<comment type="subcellular location">
    <subcellularLocation>
        <location evidence="1">Cell membrane</location>
        <topology evidence="1">Multi-pass membrane protein</topology>
    </subcellularLocation>
</comment>
<evidence type="ECO:0000256" key="10">
    <source>
        <dbReference type="SAM" id="MobiDB-lite"/>
    </source>
</evidence>
<evidence type="ECO:0000256" key="6">
    <source>
        <dbReference type="ARBA" id="ARBA00022989"/>
    </source>
</evidence>
<name>A0A9Q1BM48_HOLLE</name>
<keyword evidence="8 11" id="KW-0472">Membrane</keyword>
<dbReference type="OrthoDB" id="427456at2759"/>